<dbReference type="eggNOG" id="arCOG02579">
    <property type="taxonomic scope" value="Archaea"/>
</dbReference>
<dbReference type="InterPro" id="IPR005358">
    <property type="entry name" value="Puta_zinc/iron-chelating_dom"/>
</dbReference>
<name>Q0W064_METAR</name>
<dbReference type="PANTHER" id="PTHR35866">
    <property type="entry name" value="PUTATIVE-RELATED"/>
    <property type="match status" value="1"/>
</dbReference>
<keyword evidence="2" id="KW-1185">Reference proteome</keyword>
<dbReference type="Pfam" id="PF03692">
    <property type="entry name" value="CxxCxxCC"/>
    <property type="match status" value="1"/>
</dbReference>
<dbReference type="PANTHER" id="PTHR35866:SF1">
    <property type="entry name" value="YKGJ FAMILY CYSTEINE CLUSTER PROTEIN"/>
    <property type="match status" value="1"/>
</dbReference>
<evidence type="ECO:0008006" key="3">
    <source>
        <dbReference type="Google" id="ProtNLM"/>
    </source>
</evidence>
<dbReference type="EMBL" id="AM114193">
    <property type="protein sequence ID" value="CAJ38229.1"/>
    <property type="molecule type" value="Genomic_DNA"/>
</dbReference>
<dbReference type="AlphaFoldDB" id="Q0W064"/>
<evidence type="ECO:0000313" key="1">
    <source>
        <dbReference type="EMBL" id="CAJ38229.1"/>
    </source>
</evidence>
<accession>Q0W064</accession>
<organism evidence="1 2">
    <name type="scientific">Methanocella arvoryzae (strain DSM 22066 / NBRC 105507 / MRE50)</name>
    <dbReference type="NCBI Taxonomy" id="351160"/>
    <lineage>
        <taxon>Archaea</taxon>
        <taxon>Methanobacteriati</taxon>
        <taxon>Methanobacteriota</taxon>
        <taxon>Stenosarchaea group</taxon>
        <taxon>Methanomicrobia</taxon>
        <taxon>Methanocellales</taxon>
        <taxon>Methanocellaceae</taxon>
        <taxon>Methanocella</taxon>
    </lineage>
</organism>
<dbReference type="KEGG" id="rci:LRC10"/>
<protein>
    <recommendedName>
        <fullName evidence="3">Fe-S-cluster oxidoreductase</fullName>
    </recommendedName>
</protein>
<gene>
    <name evidence="1" type="ORF">LRC10</name>
</gene>
<sequence>MGKGWQTLYQPYHICRTDMVSSHTIEFFCKQCGDCCRKHALYPVTSSDLVMLAHGLGIGIDEAMREYCVITTHDSRRGMFLRGLAGECPFLKDDRCIVHTFKPAVCSIFPDPDGFITTDRLKACLKDTAVKGTGLSKCGVWDLPDHGILAPNLEETIRFRIREDTDRQYFMSHEDIDSDKVEFLARLADYRQGDLPLYISIGKKYGTLRQFHTGGEADLATLAGAERDILYRYLVTYIEACMMDEKVLKTSGVRATFVAGEPGIMVLCQEFPDTADDAQFLWAKYGETGIFALAVESEQTAYLAAFTIETPCLGDIVRDHRLPIMLSDGQRKLVVRCTEGIL</sequence>
<proteinExistence type="predicted"/>
<evidence type="ECO:0000313" key="2">
    <source>
        <dbReference type="Proteomes" id="UP000000663"/>
    </source>
</evidence>
<dbReference type="Proteomes" id="UP000000663">
    <property type="component" value="Chromosome"/>
</dbReference>
<reference evidence="1 2" key="1">
    <citation type="journal article" date="2006" name="Science">
        <title>Genome of rice cluster I archaea -- the key methane producers in the rice rhizosphere.</title>
        <authorList>
            <person name="Erkel C."/>
            <person name="Kube M."/>
            <person name="Reinhardt R."/>
            <person name="Liesack W."/>
        </authorList>
    </citation>
    <scope>NUCLEOTIDE SEQUENCE [LARGE SCALE GENOMIC DNA]</scope>
    <source>
        <strain evidence="2">DSM 22066 / NBRC 105507 / MRE50</strain>
    </source>
</reference>